<reference evidence="2 3" key="1">
    <citation type="submission" date="2019-02" db="EMBL/GenBank/DDBJ databases">
        <title>The draft genome of Enterobacter spp. strains.</title>
        <authorList>
            <person name="Wang C."/>
            <person name="Feng Y."/>
            <person name="Zong Z."/>
        </authorList>
    </citation>
    <scope>NUCLEOTIDE SEQUENCE [LARGE SCALE GENOMIC DNA]</scope>
    <source>
        <strain evidence="2 3">WCHEQ120003</strain>
    </source>
</reference>
<dbReference type="AlphaFoldDB" id="A0AAE8QY40"/>
<keyword evidence="4" id="KW-1185">Reference proteome</keyword>
<evidence type="ECO:0000313" key="4">
    <source>
        <dbReference type="Proteomes" id="UP001490940"/>
    </source>
</evidence>
<dbReference type="EMBL" id="SJON01000005">
    <property type="protein sequence ID" value="TCB87527.1"/>
    <property type="molecule type" value="Genomic_DNA"/>
</dbReference>
<reference evidence="1 4" key="2">
    <citation type="submission" date="2024-04" db="EMBL/GenBank/DDBJ databases">
        <title>Draft genome sequence of a multidrug-resistant Enterobacter quasihormaechei Hakim RU_CBWE strain isolated from pond surface water at the University of Rajshahi in Bangladesh.</title>
        <authorList>
            <person name="Raihan J."/>
            <person name="Islam M.S."/>
            <person name="Khan M.U."/>
            <person name="Romance M."/>
            <person name="Haque M.H."/>
        </authorList>
    </citation>
    <scope>NUCLEOTIDE SEQUENCE [LARGE SCALE GENOMIC DNA]</scope>
    <source>
        <strain evidence="1 4">Hakim RU_CBWE</strain>
    </source>
</reference>
<evidence type="ECO:0000313" key="3">
    <source>
        <dbReference type="Proteomes" id="UP000291623"/>
    </source>
</evidence>
<accession>A0AAE8QY40</accession>
<protein>
    <submittedName>
        <fullName evidence="2">Uncharacterized protein</fullName>
    </submittedName>
</protein>
<dbReference type="Proteomes" id="UP001490940">
    <property type="component" value="Unassembled WGS sequence"/>
</dbReference>
<name>A0AAE8QY40_9ENTR</name>
<evidence type="ECO:0000313" key="1">
    <source>
        <dbReference type="EMBL" id="MEM0706134.1"/>
    </source>
</evidence>
<organism evidence="2 3">
    <name type="scientific">Enterobacter quasihormaechei</name>
    <dbReference type="NCBI Taxonomy" id="2529382"/>
    <lineage>
        <taxon>Bacteria</taxon>
        <taxon>Pseudomonadati</taxon>
        <taxon>Pseudomonadota</taxon>
        <taxon>Gammaproteobacteria</taxon>
        <taxon>Enterobacterales</taxon>
        <taxon>Enterobacteriaceae</taxon>
        <taxon>Enterobacter</taxon>
    </lineage>
</organism>
<gene>
    <name evidence="1" type="ORF">AAGT82_17175</name>
    <name evidence="2" type="ORF">E0L16_09015</name>
</gene>
<comment type="caution">
    <text evidence="2">The sequence shown here is derived from an EMBL/GenBank/DDBJ whole genome shotgun (WGS) entry which is preliminary data.</text>
</comment>
<sequence>MKEGYYWIRHNDCVQIAYFSHGKTEDMVTGKIIRGVWHLTRGYDLCHNGEAVVLEGPIPPPL</sequence>
<dbReference type="Proteomes" id="UP000291623">
    <property type="component" value="Unassembled WGS sequence"/>
</dbReference>
<proteinExistence type="predicted"/>
<evidence type="ECO:0000313" key="2">
    <source>
        <dbReference type="EMBL" id="TCB87527.1"/>
    </source>
</evidence>
<dbReference type="EMBL" id="JBCGUG010000013">
    <property type="protein sequence ID" value="MEM0706134.1"/>
    <property type="molecule type" value="Genomic_DNA"/>
</dbReference>